<evidence type="ECO:0000313" key="3">
    <source>
        <dbReference type="EMBL" id="THU98070.1"/>
    </source>
</evidence>
<sequence>MMSRLLWAVGSLVEVSSSPLKGPVFVDSAQSPFLSTHQPTSEHPPASLPVSNPTKSFWTNTPNANPLANEGSQGALTKEADVCVIGFSDLFVGSGATGRNGGHLTPYSFFNFRNCQSQFGTEQAVKSLELEMRTAREMVKILEDERLEDKVDIVHGEHVGLISSEKAMRTAKSNYEGAKEAGLNVNDVEWLSAEEVKEVYGAPYPADNCRRAETITSGVSSRL</sequence>
<dbReference type="EMBL" id="ML179143">
    <property type="protein sequence ID" value="THU98070.1"/>
    <property type="molecule type" value="Genomic_DNA"/>
</dbReference>
<dbReference type="Gene3D" id="3.30.9.10">
    <property type="entry name" value="D-Amino Acid Oxidase, subunit A, domain 2"/>
    <property type="match status" value="1"/>
</dbReference>
<dbReference type="OrthoDB" id="429143at2759"/>
<evidence type="ECO:0000313" key="4">
    <source>
        <dbReference type="Proteomes" id="UP000297245"/>
    </source>
</evidence>
<evidence type="ECO:0000313" key="2">
    <source>
        <dbReference type="EMBL" id="THU98065.1"/>
    </source>
</evidence>
<dbReference type="Proteomes" id="UP000297245">
    <property type="component" value="Unassembled WGS sequence"/>
</dbReference>
<reference evidence="3 4" key="1">
    <citation type="journal article" date="2019" name="Nat. Ecol. Evol.">
        <title>Megaphylogeny resolves global patterns of mushroom evolution.</title>
        <authorList>
            <person name="Varga T."/>
            <person name="Krizsan K."/>
            <person name="Foldi C."/>
            <person name="Dima B."/>
            <person name="Sanchez-Garcia M."/>
            <person name="Sanchez-Ramirez S."/>
            <person name="Szollosi G.J."/>
            <person name="Szarkandi J.G."/>
            <person name="Papp V."/>
            <person name="Albert L."/>
            <person name="Andreopoulos W."/>
            <person name="Angelini C."/>
            <person name="Antonin V."/>
            <person name="Barry K.W."/>
            <person name="Bougher N.L."/>
            <person name="Buchanan P."/>
            <person name="Buyck B."/>
            <person name="Bense V."/>
            <person name="Catcheside P."/>
            <person name="Chovatia M."/>
            <person name="Cooper J."/>
            <person name="Damon W."/>
            <person name="Desjardin D."/>
            <person name="Finy P."/>
            <person name="Geml J."/>
            <person name="Haridas S."/>
            <person name="Hughes K."/>
            <person name="Justo A."/>
            <person name="Karasinski D."/>
            <person name="Kautmanova I."/>
            <person name="Kiss B."/>
            <person name="Kocsube S."/>
            <person name="Kotiranta H."/>
            <person name="LaButti K.M."/>
            <person name="Lechner B.E."/>
            <person name="Liimatainen K."/>
            <person name="Lipzen A."/>
            <person name="Lukacs Z."/>
            <person name="Mihaltcheva S."/>
            <person name="Morgado L.N."/>
            <person name="Niskanen T."/>
            <person name="Noordeloos M.E."/>
            <person name="Ohm R.A."/>
            <person name="Ortiz-Santana B."/>
            <person name="Ovrebo C."/>
            <person name="Racz N."/>
            <person name="Riley R."/>
            <person name="Savchenko A."/>
            <person name="Shiryaev A."/>
            <person name="Soop K."/>
            <person name="Spirin V."/>
            <person name="Szebenyi C."/>
            <person name="Tomsovsky M."/>
            <person name="Tulloss R.E."/>
            <person name="Uehling J."/>
            <person name="Grigoriev I.V."/>
            <person name="Vagvolgyi C."/>
            <person name="Papp T."/>
            <person name="Martin F.M."/>
            <person name="Miettinen O."/>
            <person name="Hibbett D.S."/>
            <person name="Nagy L.G."/>
        </authorList>
    </citation>
    <scope>NUCLEOTIDE SEQUENCE [LARGE SCALE GENOMIC DNA]</scope>
    <source>
        <strain evidence="3 4">CBS 962.96</strain>
    </source>
</reference>
<dbReference type="InterPro" id="IPR036188">
    <property type="entry name" value="FAD/NAD-bd_sf"/>
</dbReference>
<organism evidence="3 4">
    <name type="scientific">Dendrothele bispora (strain CBS 962.96)</name>
    <dbReference type="NCBI Taxonomy" id="1314807"/>
    <lineage>
        <taxon>Eukaryota</taxon>
        <taxon>Fungi</taxon>
        <taxon>Dikarya</taxon>
        <taxon>Basidiomycota</taxon>
        <taxon>Agaricomycotina</taxon>
        <taxon>Agaricomycetes</taxon>
        <taxon>Agaricomycetidae</taxon>
        <taxon>Agaricales</taxon>
        <taxon>Agaricales incertae sedis</taxon>
        <taxon>Dendrothele</taxon>
    </lineage>
</organism>
<dbReference type="EMBL" id="ML179143">
    <property type="protein sequence ID" value="THU98065.1"/>
    <property type="molecule type" value="Genomic_DNA"/>
</dbReference>
<evidence type="ECO:0000256" key="1">
    <source>
        <dbReference type="SAM" id="SignalP"/>
    </source>
</evidence>
<feature type="chain" id="PRO_5040598048" evidence="1">
    <location>
        <begin position="18"/>
        <end position="223"/>
    </location>
</feature>
<proteinExistence type="predicted"/>
<keyword evidence="4" id="KW-1185">Reference proteome</keyword>
<gene>
    <name evidence="2" type="ORF">K435DRAFT_965110</name>
    <name evidence="3" type="ORF">K435DRAFT_965114</name>
</gene>
<dbReference type="AlphaFoldDB" id="A0A4S8M7F3"/>
<name>A0A4S8M7F3_DENBC</name>
<protein>
    <submittedName>
        <fullName evidence="3">Uncharacterized protein</fullName>
    </submittedName>
</protein>
<feature type="signal peptide" evidence="1">
    <location>
        <begin position="1"/>
        <end position="17"/>
    </location>
</feature>
<dbReference type="Gene3D" id="3.50.50.60">
    <property type="entry name" value="FAD/NAD(P)-binding domain"/>
    <property type="match status" value="1"/>
</dbReference>
<keyword evidence="1" id="KW-0732">Signal</keyword>
<accession>A0A4S8M7F3</accession>